<dbReference type="PANTHER" id="PTHR31490">
    <property type="entry name" value="GLYCOSYL HYDROLASE"/>
    <property type="match status" value="1"/>
</dbReference>
<keyword evidence="1 6" id="KW-0378">Hydrolase</keyword>
<dbReference type="InterPro" id="IPR013783">
    <property type="entry name" value="Ig-like_fold"/>
</dbReference>
<keyword evidence="2" id="KW-0119">Carbohydrate metabolism</keyword>
<dbReference type="AlphaFoldDB" id="A0A1W5YNX5"/>
<dbReference type="Gene3D" id="2.60.40.10">
    <property type="entry name" value="Immunoglobulins"/>
    <property type="match status" value="1"/>
</dbReference>
<evidence type="ECO:0000259" key="5">
    <source>
        <dbReference type="PROSITE" id="PS51760"/>
    </source>
</evidence>
<keyword evidence="3 6" id="KW-0326">Glycosidase</keyword>
<dbReference type="InterPro" id="IPR044846">
    <property type="entry name" value="GH10"/>
</dbReference>
<dbReference type="PROSITE" id="PS51760">
    <property type="entry name" value="GH10_2"/>
    <property type="match status" value="1"/>
</dbReference>
<accession>A0A1W5YNX5</accession>
<evidence type="ECO:0000256" key="4">
    <source>
        <dbReference type="ARBA" id="ARBA00023326"/>
    </source>
</evidence>
<dbReference type="InterPro" id="IPR049642">
    <property type="entry name" value="Xylase_Ferestase"/>
</dbReference>
<dbReference type="Gene3D" id="3.20.20.80">
    <property type="entry name" value="Glycosidases"/>
    <property type="match status" value="1"/>
</dbReference>
<evidence type="ECO:0000313" key="6">
    <source>
        <dbReference type="EMBL" id="ARI46383.1"/>
    </source>
</evidence>
<dbReference type="SUPFAM" id="SSF51445">
    <property type="entry name" value="(Trans)glycosidases"/>
    <property type="match status" value="1"/>
</dbReference>
<dbReference type="InterPro" id="IPR014756">
    <property type="entry name" value="Ig_E-set"/>
</dbReference>
<dbReference type="InterPro" id="IPR017853">
    <property type="entry name" value="GH"/>
</dbReference>
<organism evidence="6">
    <name type="scientific">uncultured organism</name>
    <dbReference type="NCBI Taxonomy" id="155900"/>
    <lineage>
        <taxon>unclassified sequences</taxon>
        <taxon>environmental samples</taxon>
    </lineage>
</organism>
<dbReference type="GO" id="GO:0004553">
    <property type="term" value="F:hydrolase activity, hydrolyzing O-glycosyl compounds"/>
    <property type="evidence" value="ECO:0007669"/>
    <property type="project" value="InterPro"/>
</dbReference>
<dbReference type="InterPro" id="IPR029058">
    <property type="entry name" value="AB_hydrolase_fold"/>
</dbReference>
<dbReference type="Gene3D" id="3.40.50.1820">
    <property type="entry name" value="alpha/beta hydrolase"/>
    <property type="match status" value="1"/>
</dbReference>
<name>A0A1W5YNX5_9ZZZZ</name>
<keyword evidence="6" id="KW-0858">Xylan degradation</keyword>
<feature type="domain" description="GH10" evidence="5">
    <location>
        <begin position="31"/>
        <end position="383"/>
    </location>
</feature>
<reference evidence="6" key="1">
    <citation type="submission" date="2016-07" db="EMBL/GenBank/DDBJ databases">
        <title>New xylanase and cellulase from camel rumen.</title>
        <authorList>
            <person name="Khalili Ghadikolaei K."/>
            <person name="Shahbani Zahiri H."/>
            <person name="Hosseini Salekdeh G."/>
            <person name="Akbari Noghabi K."/>
        </authorList>
    </citation>
    <scope>NUCLEOTIDE SEQUENCE</scope>
</reference>
<evidence type="ECO:0000256" key="1">
    <source>
        <dbReference type="ARBA" id="ARBA00022801"/>
    </source>
</evidence>
<dbReference type="InterPro" id="IPR001000">
    <property type="entry name" value="GH10_dom"/>
</dbReference>
<sequence>MKLILKNLMVAATMFTVASGAFAQGFGRQAVDDGIGYRDTYKDYFTVGVAVNMRNITTDEQVALIKRNFNSITAENDMKPGSVHPRPGVWNWTNADRIANFCRENGIKLRGHCLCWHSQFCDWMFTDKDGKPVTKEVFYDSLRVHITTVVNRYKDIVYAWDVVNEAISDGGGGGGFGRQQQQSNAPASKYGLQPSIFRQSRHYQLCGDEFIAKAFQFAREADPKAILIYNDYNAANPDKRDRIFEMVKNMKAAGVPIDGIGMQGHYNIYGPSPENIEAAVSKYATIVKHIHMTELDIRANEEMGGQLQFSRGENVVISDQVRIMQEHQYAELFKILRRHRDVVDNVTFWNLGDRDSWVGVRNYPLPFDENYRPKRVYRIIRDFDPKLDNAEIKDDFKPSACNQPGQEYPQVNSQGYARFRINAPQARSVIVTLGHGGSGGTVLTKNAEGVWEGTTSGPMDEGFHYYHLLVDGGTFNDPGTNNYFGSTRWESGIEIPAHDQDFYAEKNVPHGNLQQILFHSPSTNKERRAFVYTPPTYDGKKKFPVLYLQHGWGENETSWPVQGRANLIMDNMIAEGKCLPFIVVMTYGMTNDTRIGGLGGFNVDAFQTVLCDELIPYIDSHFKTQADRNHRAMAGLSMGGMETHSITLNRPELFAYWGLLSGGQYNPQELEGKQKPNYIFISCGSKEGPDHIQQSAESLKAAGYNAEAYISEGTQHEFLTWRRSLYQMGQKLFR</sequence>
<keyword evidence="4" id="KW-0624">Polysaccharide degradation</keyword>
<dbReference type="EMBL" id="KX644154">
    <property type="protein sequence ID" value="ARI46383.1"/>
    <property type="molecule type" value="Genomic_DNA"/>
</dbReference>
<evidence type="ECO:0000256" key="3">
    <source>
        <dbReference type="ARBA" id="ARBA00023295"/>
    </source>
</evidence>
<dbReference type="CDD" id="cd02858">
    <property type="entry name" value="E_set_Esterase_N"/>
    <property type="match status" value="1"/>
</dbReference>
<dbReference type="Pfam" id="PF00331">
    <property type="entry name" value="Glyco_hydro_10"/>
    <property type="match status" value="1"/>
</dbReference>
<dbReference type="GO" id="GO:0045493">
    <property type="term" value="P:xylan catabolic process"/>
    <property type="evidence" value="ECO:0007669"/>
    <property type="project" value="UniProtKB-KW"/>
</dbReference>
<dbReference type="PANTHER" id="PTHR31490:SF90">
    <property type="entry name" value="ENDO-1,4-BETA-XYLANASE A"/>
    <property type="match status" value="1"/>
</dbReference>
<dbReference type="SUPFAM" id="SSF81296">
    <property type="entry name" value="E set domains"/>
    <property type="match status" value="1"/>
</dbReference>
<dbReference type="Pfam" id="PF00756">
    <property type="entry name" value="Esterase"/>
    <property type="match status" value="1"/>
</dbReference>
<dbReference type="SUPFAM" id="SSF53474">
    <property type="entry name" value="alpha/beta-Hydrolases"/>
    <property type="match status" value="1"/>
</dbReference>
<dbReference type="InterPro" id="IPR000801">
    <property type="entry name" value="Esterase-like"/>
</dbReference>
<evidence type="ECO:0000256" key="2">
    <source>
        <dbReference type="ARBA" id="ARBA00023277"/>
    </source>
</evidence>
<dbReference type="NCBIfam" id="NF041944">
    <property type="entry name" value="Xylase_Ferestase"/>
    <property type="match status" value="1"/>
</dbReference>
<proteinExistence type="predicted"/>
<dbReference type="PRINTS" id="PR00134">
    <property type="entry name" value="GLHYDRLASE10"/>
</dbReference>
<dbReference type="SMART" id="SM00633">
    <property type="entry name" value="Glyco_10"/>
    <property type="match status" value="1"/>
</dbReference>
<protein>
    <submittedName>
        <fullName evidence="6">Xylanase CM7</fullName>
    </submittedName>
</protein>